<dbReference type="EMBL" id="HBUF01467985">
    <property type="protein sequence ID" value="CAG6744477.1"/>
    <property type="molecule type" value="Transcribed_RNA"/>
</dbReference>
<proteinExistence type="predicted"/>
<organism evidence="1">
    <name type="scientific">Cacopsylla melanoneura</name>
    <dbReference type="NCBI Taxonomy" id="428564"/>
    <lineage>
        <taxon>Eukaryota</taxon>
        <taxon>Metazoa</taxon>
        <taxon>Ecdysozoa</taxon>
        <taxon>Arthropoda</taxon>
        <taxon>Hexapoda</taxon>
        <taxon>Insecta</taxon>
        <taxon>Pterygota</taxon>
        <taxon>Neoptera</taxon>
        <taxon>Paraneoptera</taxon>
        <taxon>Hemiptera</taxon>
        <taxon>Sternorrhyncha</taxon>
        <taxon>Psylloidea</taxon>
        <taxon>Psyllidae</taxon>
        <taxon>Psyllinae</taxon>
        <taxon>Cacopsylla</taxon>
    </lineage>
</organism>
<reference evidence="1" key="1">
    <citation type="submission" date="2021-05" db="EMBL/GenBank/DDBJ databases">
        <authorList>
            <person name="Alioto T."/>
            <person name="Alioto T."/>
            <person name="Gomez Garrido J."/>
        </authorList>
    </citation>
    <scope>NUCLEOTIDE SEQUENCE</scope>
</reference>
<dbReference type="EMBL" id="HBUF01158953">
    <property type="protein sequence ID" value="CAG6649628.1"/>
    <property type="molecule type" value="Transcribed_RNA"/>
</dbReference>
<dbReference type="AlphaFoldDB" id="A0A8D8RE60"/>
<name>A0A8D8RE60_9HEMI</name>
<evidence type="ECO:0000313" key="1">
    <source>
        <dbReference type="EMBL" id="CAG6649628.1"/>
    </source>
</evidence>
<accession>A0A8D8RE60</accession>
<protein>
    <submittedName>
        <fullName evidence="1">Uncharacterized protein</fullName>
    </submittedName>
</protein>
<sequence length="99" mass="11369">MSRLRLLLPRSPEQLSANAQIGLAVGGALPQYKEFLNVPSIRSLDDVECRLKQLEVCRSDRPSPYGVYDPDLEVPLSIENKRDERTSWAERKEKCEKRI</sequence>